<dbReference type="Pfam" id="PF12652">
    <property type="entry name" value="CotJB"/>
    <property type="match status" value="1"/>
</dbReference>
<dbReference type="STRING" id="1679170.AC625_20135"/>
<reference evidence="3" key="1">
    <citation type="submission" date="2015-07" db="EMBL/GenBank/DDBJ databases">
        <title>Genome sequencing project for genomic taxonomy and phylogenomics of Bacillus-like bacteria.</title>
        <authorList>
            <person name="Liu B."/>
            <person name="Wang J."/>
            <person name="Zhu Y."/>
            <person name="Liu G."/>
            <person name="Chen Q."/>
            <person name="Chen Z."/>
            <person name="Lan J."/>
            <person name="Che J."/>
            <person name="Ge C."/>
            <person name="Shi H."/>
            <person name="Pan Z."/>
            <person name="Liu X."/>
        </authorList>
    </citation>
    <scope>NUCLEOTIDE SEQUENCE [LARGE SCALE GENOMIC DNA]</scope>
    <source>
        <strain evidence="3">FJAT-27997</strain>
    </source>
</reference>
<sequence>MANTMPIEYYQQLEEIQAVDFVIDELVLYLDTHPTDQNAIQQYNHFALYSKQIKQKFEESYGPLQKGSVNIRQDYWAWSGPWPWQV</sequence>
<dbReference type="InterPro" id="IPR016571">
    <property type="entry name" value="Spore_coat_assembly_CotJB"/>
</dbReference>
<dbReference type="RefSeq" id="WP_049682919.1">
    <property type="nucleotide sequence ID" value="NZ_LFZW01000001.1"/>
</dbReference>
<accession>A0A0K9GZ85</accession>
<dbReference type="AlphaFoldDB" id="A0A0K9GZ85"/>
<feature type="domain" description="Protein CotJB" evidence="1">
    <location>
        <begin position="11"/>
        <end position="85"/>
    </location>
</feature>
<evidence type="ECO:0000259" key="1">
    <source>
        <dbReference type="Pfam" id="PF12652"/>
    </source>
</evidence>
<dbReference type="EMBL" id="LFZW01000001">
    <property type="protein sequence ID" value="KMY51567.1"/>
    <property type="molecule type" value="Genomic_DNA"/>
</dbReference>
<keyword evidence="2" id="KW-0946">Virion</keyword>
<keyword evidence="2" id="KW-0167">Capsid protein</keyword>
<organism evidence="2 3">
    <name type="scientific">Peribacillus loiseleuriae</name>
    <dbReference type="NCBI Taxonomy" id="1679170"/>
    <lineage>
        <taxon>Bacteria</taxon>
        <taxon>Bacillati</taxon>
        <taxon>Bacillota</taxon>
        <taxon>Bacilli</taxon>
        <taxon>Bacillales</taxon>
        <taxon>Bacillaceae</taxon>
        <taxon>Peribacillus</taxon>
    </lineage>
</organism>
<dbReference type="OrthoDB" id="9804099at2"/>
<name>A0A0K9GZ85_9BACI</name>
<dbReference type="Proteomes" id="UP000037146">
    <property type="component" value="Unassembled WGS sequence"/>
</dbReference>
<gene>
    <name evidence="2" type="ORF">AC625_20135</name>
</gene>
<comment type="caution">
    <text evidence="2">The sequence shown here is derived from an EMBL/GenBank/DDBJ whole genome shotgun (WGS) entry which is preliminary data.</text>
</comment>
<evidence type="ECO:0000313" key="3">
    <source>
        <dbReference type="Proteomes" id="UP000037146"/>
    </source>
</evidence>
<evidence type="ECO:0000313" key="2">
    <source>
        <dbReference type="EMBL" id="KMY51567.1"/>
    </source>
</evidence>
<proteinExistence type="predicted"/>
<dbReference type="InterPro" id="IPR024207">
    <property type="entry name" value="CotJB_dom"/>
</dbReference>
<keyword evidence="3" id="KW-1185">Reference proteome</keyword>
<dbReference type="PIRSF" id="PIRSF010606">
    <property type="entry name" value="Spore_coat_CotJB"/>
    <property type="match status" value="1"/>
</dbReference>
<protein>
    <submittedName>
        <fullName evidence="2">Spore coat protein CotJB</fullName>
    </submittedName>
</protein>
<dbReference type="PATRIC" id="fig|1679170.3.peg.4567"/>